<evidence type="ECO:0000313" key="2">
    <source>
        <dbReference type="Proteomes" id="UP000827872"/>
    </source>
</evidence>
<name>A0ACB8F8Z6_9SAUR</name>
<sequence>MMMLLKYKVPGEAGRQFDPEESYDLPPVSVPETDQPTGNEREIKKKKPRKRNANRASEQNNLDLSPVDSAVLSALPDDISASAVQDASGSWPVVSDWRENESFQPPSPNNLLFVGLDVKEDSGSHISVISSHSNEGLCSHVAEESASANLLAASTEVTASDNILHEREEQAGSDFLEWAEETKDRSQSVSVPFAECASETAAGSLAGSQGKLPVLVFGPNLVNDKEIRTVSAASMDSDSGAGQSTTSLAKRDEGDPGNPSDAAWMPEARVAQTNSSGLEPLQQSEQLHDRRETYVIPLPKSKGGDKIVTQETSCSAEFLEVGHEEVAVMKLCGQNTDGTDSLVMEKESLIPNYPTTGGSDTEEYGAVAAGLSFVAFAENGDRCNKDEATSKVGAACQVFLEKNKEQITPCPVIPNLPVNTSDPSLIPVAQEDDRSSQSENEGPDKAMSKEPITLSVAAKENHCTGFLVTSEPSRVFFWPEECDEKKASQHTAEPAGSNKVMKPECESGETLTELDPENLAYIIKEDSKTDQRFSPEGRKTDFTGESKLPEIIKKENTVPEENKDISLGGVRSQESSVLTSLVMPEAVNSFQKTKLIADNNKSQDSADVNWGDHLTSLLNNLKSDASDKALEKNFSSKYNLNVPEVHSPGLSQGSKMEKTATYEKQGNSSFLPAEALHLQGAKHTESCDFLNLSPENSLPACKMAEKVCLADMNGSLLVQSENNTIKQNKCDSSWEHPTVKKAAWETESKAMHELSSDGSPALEGKISTLEHQDLHELTEIAECVTLENTKIQEDTSPIESKKQTDSSDIGNVSVPVAELSTVVDIQKSHEMGQEEYRTKLKSQENDTVLAQEPESKLDSPQQRQQEQAAEEKDQCTKEGRSGHPLLAASIKETGLQQLKLISEDLYERSMRELDCPPKGTDSEMFLEALQSKDVRHTAVVSIPSPQAEQEESLESLSSVCSNQQHISSSGLKNDSSNTVTDLDEQELEKVCPKKEHSLELNECSDTLQQCENEMKVVVDIPAQPQTVLCDLETKAKAYLPNISKALQDLVQDSSLQTLTYLKDRKSCLSQETLGKFEQDDSSTLTSDSVPEKAKLDGTCASESVMNEQLGVSCRTAGDSDKINIGFAACLPAAAQNTDIANAMPQILPPDSADADSDRNRPEHNLLSNQTESAEGLSDTEIKHNLSLVDAIILNNDNGKMSLKKDVTFTADEIAGIQERHPVVLPEHTEMSSSITLDKTDSVQKTEFLPGGSEAEVTVLPTSAFSCEQHVVSQQPAGSLNDGIVGELQKQELEIAACQNIFSAGPDLHIAAAAEAIQEGDNSAEKSSTDPRNSGAPNLDSIPSEEAPEQVSQSDESTMTLQHATEAGQLEGSLSPFNFEKLQTEISAIRMKGAKSDVSFKAQQCDSSVESLFNFSSLEERLLSLSSLGKQAGSNEGTAANITCADDKQRKGVENTQNEEKGRCDSTENFATPKTEAVFPTDPDAPTSRALGTGFFDFREHISKIFEKTVQSSLRAEVQHLLDENVVSHNDSRVVKEIPEFKPVLEARDGSTRNGEPECDQKMGGHMLALKAKTSRGATQEKIAQEKNQLLTNTQDSLEDCLFGEKFLVKERCLSDTSSLATLPNVHREKDGSKMNNNKMKIEESECDSPVSNDNGDNLVNMETGKLQVANCGAGTENLLSSLDSNLPVMTAVSSEVVPKSNFVSTTEAGDLISVCNAEPGLSEEEPIIEHYENICHHLILSKDEEKEESIVNSGNVSPLPFLLDVLCDHKVQPEQFSTFPGENEKKSISCNLLDENLHQDKESTMLDVLGNAKHLQLSQEQGQGTEIQHLVDYLKNEVCFDEFFPGDCKPEPCSVNKECGEEAKDTMLNAIEGHIFVDAPKKGITEMLFTDSDSALQPSICDQESDAEKHSETIHSVEQNVCFKSMDAIVPSANQHGEKNWTQESSVENIQGKRSAASSTQLKQNLPSEHPSMTTEGFPAESTIPELCHSLLAAPEKDAIKVAAKDTSDEARDATRVESLEVKCWEPSH</sequence>
<accession>A0ACB8F8Z6</accession>
<organism evidence="1 2">
    <name type="scientific">Sphaerodactylus townsendi</name>
    <dbReference type="NCBI Taxonomy" id="933632"/>
    <lineage>
        <taxon>Eukaryota</taxon>
        <taxon>Metazoa</taxon>
        <taxon>Chordata</taxon>
        <taxon>Craniata</taxon>
        <taxon>Vertebrata</taxon>
        <taxon>Euteleostomi</taxon>
        <taxon>Lepidosauria</taxon>
        <taxon>Squamata</taxon>
        <taxon>Bifurcata</taxon>
        <taxon>Gekkota</taxon>
        <taxon>Sphaerodactylidae</taxon>
        <taxon>Sphaerodactylus</taxon>
    </lineage>
</organism>
<reference evidence="1" key="1">
    <citation type="submission" date="2021-08" db="EMBL/GenBank/DDBJ databases">
        <title>The first chromosome-level gecko genome reveals the dynamic sex chromosomes of Neotropical dwarf geckos (Sphaerodactylidae: Sphaerodactylus).</title>
        <authorList>
            <person name="Pinto B.J."/>
            <person name="Keating S.E."/>
            <person name="Gamble T."/>
        </authorList>
    </citation>
    <scope>NUCLEOTIDE SEQUENCE</scope>
    <source>
        <strain evidence="1">TG3544</strain>
    </source>
</reference>
<protein>
    <submittedName>
        <fullName evidence="1">Uncharacterized protein</fullName>
    </submittedName>
</protein>
<gene>
    <name evidence="1" type="ORF">K3G42_017179</name>
</gene>
<keyword evidence="2" id="KW-1185">Reference proteome</keyword>
<comment type="caution">
    <text evidence="1">The sequence shown here is derived from an EMBL/GenBank/DDBJ whole genome shotgun (WGS) entry which is preliminary data.</text>
</comment>
<evidence type="ECO:0000313" key="1">
    <source>
        <dbReference type="EMBL" id="KAH8001840.1"/>
    </source>
</evidence>
<proteinExistence type="predicted"/>
<dbReference type="EMBL" id="CM037621">
    <property type="protein sequence ID" value="KAH8001840.1"/>
    <property type="molecule type" value="Genomic_DNA"/>
</dbReference>
<dbReference type="Proteomes" id="UP000827872">
    <property type="component" value="Linkage Group LG08"/>
</dbReference>